<dbReference type="Gene3D" id="2.30.30.140">
    <property type="match status" value="1"/>
</dbReference>
<dbReference type="CDD" id="cd06463">
    <property type="entry name" value="p23_like"/>
    <property type="match status" value="1"/>
</dbReference>
<dbReference type="PANTHER" id="PTHR22655">
    <property type="entry name" value="ATP-DEPENDENT RNA HELICASE TDRD12-RELATED"/>
    <property type="match status" value="1"/>
</dbReference>
<evidence type="ECO:0000256" key="1">
    <source>
        <dbReference type="ARBA" id="ARBA00012552"/>
    </source>
</evidence>
<dbReference type="GO" id="GO:0016787">
    <property type="term" value="F:hydrolase activity"/>
    <property type="evidence" value="ECO:0007669"/>
    <property type="project" value="UniProtKB-KW"/>
</dbReference>
<feature type="compositionally biased region" description="Basic and acidic residues" evidence="8">
    <location>
        <begin position="283"/>
        <end position="308"/>
    </location>
</feature>
<dbReference type="Gene3D" id="3.40.50.300">
    <property type="entry name" value="P-loop containing nucleotide triphosphate hydrolases"/>
    <property type="match status" value="2"/>
</dbReference>
<evidence type="ECO:0000256" key="6">
    <source>
        <dbReference type="ARBA" id="ARBA00022840"/>
    </source>
</evidence>
<keyword evidence="5" id="KW-0347">Helicase</keyword>
<feature type="region of interest" description="Disordered" evidence="8">
    <location>
        <begin position="236"/>
        <end position="308"/>
    </location>
</feature>
<evidence type="ECO:0000256" key="4">
    <source>
        <dbReference type="ARBA" id="ARBA00022801"/>
    </source>
</evidence>
<evidence type="ECO:0000313" key="12">
    <source>
        <dbReference type="RefSeq" id="XP_017300535.1"/>
    </source>
</evidence>
<evidence type="ECO:0000256" key="2">
    <source>
        <dbReference type="ARBA" id="ARBA00022737"/>
    </source>
</evidence>
<dbReference type="GO" id="GO:0042078">
    <property type="term" value="P:germ-line stem cell division"/>
    <property type="evidence" value="ECO:0007669"/>
    <property type="project" value="TreeGrafter"/>
</dbReference>
<dbReference type="InterPro" id="IPR008978">
    <property type="entry name" value="HSP20-like_chaperone"/>
</dbReference>
<evidence type="ECO:0000256" key="3">
    <source>
        <dbReference type="ARBA" id="ARBA00022741"/>
    </source>
</evidence>
<keyword evidence="4" id="KW-0378">Hydrolase</keyword>
<feature type="compositionally biased region" description="Polar residues" evidence="8">
    <location>
        <begin position="591"/>
        <end position="604"/>
    </location>
</feature>
<dbReference type="InterPro" id="IPR007052">
    <property type="entry name" value="CS_dom"/>
</dbReference>
<feature type="compositionally biased region" description="Low complexity" evidence="8">
    <location>
        <begin position="1374"/>
        <end position="1384"/>
    </location>
</feature>
<name>A0A1S4EED9_DIACI</name>
<dbReference type="STRING" id="121845.A0A1S4EED9"/>
<dbReference type="InterPro" id="IPR027417">
    <property type="entry name" value="P-loop_NTPase"/>
</dbReference>
<feature type="compositionally biased region" description="Low complexity" evidence="8">
    <location>
        <begin position="443"/>
        <end position="456"/>
    </location>
</feature>
<feature type="region of interest" description="Disordered" evidence="8">
    <location>
        <begin position="591"/>
        <end position="610"/>
    </location>
</feature>
<evidence type="ECO:0000256" key="7">
    <source>
        <dbReference type="ARBA" id="ARBA00047984"/>
    </source>
</evidence>
<keyword evidence="3" id="KW-0547">Nucleotide-binding</keyword>
<dbReference type="RefSeq" id="XP_017300535.1">
    <property type="nucleotide sequence ID" value="XM_017445046.2"/>
</dbReference>
<dbReference type="SUPFAM" id="SSF63748">
    <property type="entry name" value="Tudor/PWWP/MBT"/>
    <property type="match status" value="1"/>
</dbReference>
<feature type="region of interest" description="Disordered" evidence="8">
    <location>
        <begin position="466"/>
        <end position="543"/>
    </location>
</feature>
<dbReference type="Proteomes" id="UP000079169">
    <property type="component" value="Unplaced"/>
</dbReference>
<dbReference type="PROSITE" id="PS50304">
    <property type="entry name" value="TUDOR"/>
    <property type="match status" value="1"/>
</dbReference>
<keyword evidence="6" id="KW-0067">ATP-binding</keyword>
<dbReference type="Gene3D" id="2.60.40.790">
    <property type="match status" value="1"/>
</dbReference>
<comment type="catalytic activity">
    <reaction evidence="7">
        <text>ATP + H2O = ADP + phosphate + H(+)</text>
        <dbReference type="Rhea" id="RHEA:13065"/>
        <dbReference type="ChEBI" id="CHEBI:15377"/>
        <dbReference type="ChEBI" id="CHEBI:15378"/>
        <dbReference type="ChEBI" id="CHEBI:30616"/>
        <dbReference type="ChEBI" id="CHEBI:43474"/>
        <dbReference type="ChEBI" id="CHEBI:456216"/>
        <dbReference type="EC" id="3.6.4.13"/>
    </reaction>
</comment>
<evidence type="ECO:0000259" key="9">
    <source>
        <dbReference type="PROSITE" id="PS50304"/>
    </source>
</evidence>
<dbReference type="PROSITE" id="PS51203">
    <property type="entry name" value="CS"/>
    <property type="match status" value="1"/>
</dbReference>
<protein>
    <recommendedName>
        <fullName evidence="1">RNA helicase</fullName>
        <ecNumber evidence="1">3.6.4.13</ecNumber>
    </recommendedName>
</protein>
<sequence>MEPVKVIHVATAGNYVLIKYNEKAISHANFVRQKLSRHQFSDNSQFVPKINQTVAIYSGTDKQWIRAVVLSLNMERRECHVRYTEIGCTDTVTLLATHPVPLDIAVEKVPAQTIDITLCDVFPIEQNISGKYVQMLRWPKESVSHIREKYHLNGSSHMYEHKYTIQGQHFGKLFVKTSRKLLSLGKQLVDCHRAMFSDQWLSQVCSMRPDMIAELTRANSMFPKIIILETYRRKQRKKQRSRSVAHSEHTDFIISDTTSQHMSREKTSHDSGDRQSRRSKSLIRPETHEYEPRPKDKVEKIQVETDTGLRPKKRNSILSKLLNNAKASDHVLSNSIITNDRISTKENSPPCSYVDESSNFPVENGDRTRGISAEKLLHKVLSSSNSTKSSVVNKTFVINAKAPCSDVNSNEKSVLPGANPSVPTKRLSRRELMEKILNRKRQSVTPESPSVPVSEVETVLSCDAERNESQNKMQSDNKGKGSQNKIQSDNEGNGSQNKTHSYKSNESQNKTRIDSEGHGSQNKIQSENEGNGSRSKTESDQDNISQVSFNLSHSSSDDRKFIDSYYGAKKSCLRSESVSTKSVRDLLELSPDQSAVSSQDSTLPTPALPKPDEPYLKLCNPVVHSKIVPHIDASIYLGALENRLHHSITDNPDFPRVSIAQVGSVSAILEHRNMCIVHTLKSQYNSAYLGSLISVLIEKKFSYRNKKSVEIEPFVVILAPNSKVCDELYRAASCFIDKYYDVTVKTIYGSSPENERKAWLRAVNGCDILITTPLCLGRLQETRKVGLSNVFHYVLERADILLDRFSKEVMSYFGFLQALSKARIEQCPSSPELQVILSSEVYNKKLENLIVNKMSKPVLVFSSFLEAAIYGKVEFSLSIITGHEKKQGHLLKILQTYSSSNEKIAILCENSSQVLQVESFLSSLYPNLFPIHSALNIVTVHSYMTKWNLGKHNPILICDDEAMCNVFVEDVSVLVHYALPSNKNAFPHRFKLLKSALVNMFEHQADQQVKCGRCHVLLSDSNVAQFHDIVSLCKRIRLDIPSHIVELSKQTKHRREAEKRTVPLCIQLLMFGQCHVTACKYRHAFVQDLDSPASHLPRQGMIKFNVLSVIDGSCFTIRLLEKYENGAWVPHHDKLTSINMAMRAHFADTAHRVVHCDPSLGDVVGVERAHGRVVRARVMEIVSVDEAGAVNSVRVKLCDAAGKFDVYPVSKLYSVPPNLKIYPDQVLLAFATKLLPMDQDEQWNPEIGRYIESLIDQNMRGEHEKYFVGKIVLALNSAYFLDSFQCSEYLPSSQVEISHFQLRTTLLSTQRAIPNPSHMECLYEQCGCLDGDEEYVIDEAALLDEEEMTEFVSHLYGIDLAPRLDQKLTNTSAPSSSRPLPSLPETSNETIQCAGISTRASNPEPSLPTVKLTPLPEDIDPDMPPLTLVSYPAKTMWYQSQGFVFIQFHLPGLHDKYTLNIEHKFVHFYVSIDDRQYENQLPLLCSVVPELSRVEYNGFEMRLRLQKQMASLEWPCLLEDGVDREIRWLVYNVDHLDQEENEDSSSEDEFEAGTKPCRI</sequence>
<feature type="region of interest" description="Disordered" evidence="8">
    <location>
        <begin position="1368"/>
        <end position="1387"/>
    </location>
</feature>
<feature type="compositionally biased region" description="Basic and acidic residues" evidence="8">
    <location>
        <begin position="262"/>
        <end position="276"/>
    </location>
</feature>
<gene>
    <name evidence="12" type="primary">LOC103511582</name>
</gene>
<keyword evidence="2" id="KW-0677">Repeat</keyword>
<feature type="region of interest" description="Disordered" evidence="8">
    <location>
        <begin position="1539"/>
        <end position="1559"/>
    </location>
</feature>
<dbReference type="PANTHER" id="PTHR22655:SF2">
    <property type="entry name" value="ATP-DEPENDENT RNA HELICASE TDRD12-RELATED"/>
    <property type="match status" value="1"/>
</dbReference>
<dbReference type="GeneID" id="103511582"/>
<dbReference type="SUPFAM" id="SSF52540">
    <property type="entry name" value="P-loop containing nucleoside triphosphate hydrolases"/>
    <property type="match status" value="1"/>
</dbReference>
<dbReference type="GO" id="GO:0003724">
    <property type="term" value="F:RNA helicase activity"/>
    <property type="evidence" value="ECO:0007669"/>
    <property type="project" value="UniProtKB-EC"/>
</dbReference>
<keyword evidence="11" id="KW-1185">Reference proteome</keyword>
<dbReference type="SUPFAM" id="SSF49764">
    <property type="entry name" value="HSP20-like chaperones"/>
    <property type="match status" value="1"/>
</dbReference>
<dbReference type="KEGG" id="dci:103511582"/>
<feature type="compositionally biased region" description="Polar residues" evidence="8">
    <location>
        <begin position="518"/>
        <end position="534"/>
    </location>
</feature>
<evidence type="ECO:0000256" key="5">
    <source>
        <dbReference type="ARBA" id="ARBA00022806"/>
    </source>
</evidence>
<feature type="compositionally biased region" description="Polar residues" evidence="8">
    <location>
        <begin position="480"/>
        <end position="508"/>
    </location>
</feature>
<evidence type="ECO:0000259" key="10">
    <source>
        <dbReference type="PROSITE" id="PS51203"/>
    </source>
</evidence>
<feature type="region of interest" description="Disordered" evidence="8">
    <location>
        <begin position="437"/>
        <end position="456"/>
    </location>
</feature>
<evidence type="ECO:0000313" key="11">
    <source>
        <dbReference type="Proteomes" id="UP000079169"/>
    </source>
</evidence>
<feature type="compositionally biased region" description="Basic and acidic residues" evidence="8">
    <location>
        <begin position="466"/>
        <end position="479"/>
    </location>
</feature>
<feature type="compositionally biased region" description="Acidic residues" evidence="8">
    <location>
        <begin position="1539"/>
        <end position="1551"/>
    </location>
</feature>
<dbReference type="EC" id="3.6.4.13" evidence="1"/>
<feature type="region of interest" description="Disordered" evidence="8">
    <location>
        <begin position="406"/>
        <end position="427"/>
    </location>
</feature>
<feature type="domain" description="Tudor" evidence="9">
    <location>
        <begin position="47"/>
        <end position="107"/>
    </location>
</feature>
<reference evidence="12" key="1">
    <citation type="submission" date="2025-08" db="UniProtKB">
        <authorList>
            <consortium name="RefSeq"/>
        </authorList>
    </citation>
    <scope>IDENTIFICATION</scope>
</reference>
<accession>A0A1S4EED9</accession>
<proteinExistence type="predicted"/>
<dbReference type="GO" id="GO:0005524">
    <property type="term" value="F:ATP binding"/>
    <property type="evidence" value="ECO:0007669"/>
    <property type="project" value="UniProtKB-KW"/>
</dbReference>
<evidence type="ECO:0000256" key="8">
    <source>
        <dbReference type="SAM" id="MobiDB-lite"/>
    </source>
</evidence>
<dbReference type="InterPro" id="IPR002999">
    <property type="entry name" value="Tudor"/>
</dbReference>
<dbReference type="PaxDb" id="121845-A0A1S4EED9"/>
<organism evidence="11 12">
    <name type="scientific">Diaphorina citri</name>
    <name type="common">Asian citrus psyllid</name>
    <dbReference type="NCBI Taxonomy" id="121845"/>
    <lineage>
        <taxon>Eukaryota</taxon>
        <taxon>Metazoa</taxon>
        <taxon>Ecdysozoa</taxon>
        <taxon>Arthropoda</taxon>
        <taxon>Hexapoda</taxon>
        <taxon>Insecta</taxon>
        <taxon>Pterygota</taxon>
        <taxon>Neoptera</taxon>
        <taxon>Paraneoptera</taxon>
        <taxon>Hemiptera</taxon>
        <taxon>Sternorrhyncha</taxon>
        <taxon>Psylloidea</taxon>
        <taxon>Psyllidae</taxon>
        <taxon>Diaphorininae</taxon>
        <taxon>Diaphorina</taxon>
    </lineage>
</organism>
<feature type="domain" description="CS" evidence="10">
    <location>
        <begin position="1430"/>
        <end position="1518"/>
    </location>
</feature>